<dbReference type="NCBIfam" id="TIGR00360">
    <property type="entry name" value="ComEC_N-term"/>
    <property type="match status" value="1"/>
</dbReference>
<feature type="transmembrane region" description="Helical" evidence="6">
    <location>
        <begin position="409"/>
        <end position="427"/>
    </location>
</feature>
<dbReference type="InterPro" id="IPR052159">
    <property type="entry name" value="Competence_DNA_uptake"/>
</dbReference>
<dbReference type="NCBIfam" id="TIGR00361">
    <property type="entry name" value="ComEC_Rec2"/>
    <property type="match status" value="1"/>
</dbReference>
<keyword evidence="4 6" id="KW-1133">Transmembrane helix</keyword>
<dbReference type="EMBL" id="JASVDS010000005">
    <property type="protein sequence ID" value="MDL5033856.1"/>
    <property type="molecule type" value="Genomic_DNA"/>
</dbReference>
<dbReference type="Pfam" id="PF13567">
    <property type="entry name" value="DUF4131"/>
    <property type="match status" value="1"/>
</dbReference>
<dbReference type="Pfam" id="PF03772">
    <property type="entry name" value="Competence"/>
    <property type="match status" value="1"/>
</dbReference>
<keyword evidence="2" id="KW-1003">Cell membrane</keyword>
<evidence type="ECO:0000256" key="5">
    <source>
        <dbReference type="ARBA" id="ARBA00023136"/>
    </source>
</evidence>
<dbReference type="Gene3D" id="3.60.15.10">
    <property type="entry name" value="Ribonuclease Z/Hydroxyacylglutathione hydrolase-like"/>
    <property type="match status" value="1"/>
</dbReference>
<evidence type="ECO:0000313" key="8">
    <source>
        <dbReference type="EMBL" id="MDL5033856.1"/>
    </source>
</evidence>
<evidence type="ECO:0000256" key="1">
    <source>
        <dbReference type="ARBA" id="ARBA00004651"/>
    </source>
</evidence>
<feature type="transmembrane region" description="Helical" evidence="6">
    <location>
        <begin position="270"/>
        <end position="293"/>
    </location>
</feature>
<sequence>MRMPAAFMIGWLLGLALLHQLPALPPSPGPALMLAGGAVLVLLLALLRVSRRAGRCVGMCVGRCVPALLGLGLLAGCLGGLGSGAWRAQARLQARLEPALEGREIAVQAEVLGLPQAVQGFGGAPGWRLVLGLSALPGQTLPPGAPRQVLALGYPAAGQSAWRACERWQLRLRLQRAAGLANPHGFDQALWMLEQDLEARAQIRPGPPQRLAEAPWHCLAHWREAWRERLQARLGAGSASGLLAALSLGDQAAIPGPDWQVYRDTGVAHLVAISGMHITMFAWGMAGLVTALWRRSEALCLACPAPRAGLWMGVLTAAAYAAFSGWGVPAQRTVWMLVGLAVLQHGAWRWPWPMSLLGAAWLVGLLDPWAISQAGFWLSFGAVALLMSQGRRPPASGARGRLVGLLREQGLVTLGLAPLTLILFQQLSLVGLLANLLAIPFVSFVLTPLALAGLAWPGLWTLGAWLASHGLALMSWMAAWPAAVWSVPVAPGWAQATALLGAALLVLPLPRSWRLAGLPMLLGLLWPVVAHPPPGRFELLAADVGQGTAVLVRTRAHVLLYDAGPRWGSGADAGQRVLLPLMRALGWTPLDTLMLSHQDLDHVGGAPVLLRQRPPPQLRSSLPPGHALLAGQAHVPCERGQAWDWDGVHFEVLHPGPPEVPRTRAAARPNHRSCVLRIIDADGHGALLTGDIEAPDEAALLARGQVLRSDVLLLPHHGSHTSSTAAFIAAVSPRLALAQAGYRNRFGHPHADVLARFAQAGIPVWQSAGCGAWTWPSGAAWPRCERDRDPRYWQERGLVAQPVPDEAGPAEALAEEP</sequence>
<dbReference type="PANTHER" id="PTHR30619">
    <property type="entry name" value="DNA INTERNALIZATION/COMPETENCE PROTEIN COMEC/REC2"/>
    <property type="match status" value="1"/>
</dbReference>
<dbReference type="SUPFAM" id="SSF56281">
    <property type="entry name" value="Metallo-hydrolase/oxidoreductase"/>
    <property type="match status" value="1"/>
</dbReference>
<reference evidence="8 9" key="1">
    <citation type="submission" date="2023-06" db="EMBL/GenBank/DDBJ databases">
        <title>Pelomonas sp. APW6 16S ribosomal RNA gene genome sequencing and assembly.</title>
        <authorList>
            <person name="Woo H."/>
        </authorList>
    </citation>
    <scope>NUCLEOTIDE SEQUENCE [LARGE SCALE GENOMIC DNA]</scope>
    <source>
        <strain evidence="8 9">APW6</strain>
    </source>
</reference>
<dbReference type="InterPro" id="IPR004477">
    <property type="entry name" value="ComEC_N"/>
</dbReference>
<gene>
    <name evidence="8" type="ORF">QRD43_18240</name>
</gene>
<dbReference type="Proteomes" id="UP001238603">
    <property type="component" value="Unassembled WGS sequence"/>
</dbReference>
<feature type="transmembrane region" description="Helical" evidence="6">
    <location>
        <begin position="459"/>
        <end position="480"/>
    </location>
</feature>
<organism evidence="8 9">
    <name type="scientific">Roseateles subflavus</name>
    <dbReference type="NCBI Taxonomy" id="3053353"/>
    <lineage>
        <taxon>Bacteria</taxon>
        <taxon>Pseudomonadati</taxon>
        <taxon>Pseudomonadota</taxon>
        <taxon>Betaproteobacteria</taxon>
        <taxon>Burkholderiales</taxon>
        <taxon>Sphaerotilaceae</taxon>
        <taxon>Roseateles</taxon>
    </lineage>
</organism>
<comment type="caution">
    <text evidence="8">The sequence shown here is derived from an EMBL/GenBank/DDBJ whole genome shotgun (WGS) entry which is preliminary data.</text>
</comment>
<dbReference type="InterPro" id="IPR035681">
    <property type="entry name" value="ComA-like_MBL"/>
</dbReference>
<evidence type="ECO:0000256" key="6">
    <source>
        <dbReference type="SAM" id="Phobius"/>
    </source>
</evidence>
<dbReference type="InterPro" id="IPR001279">
    <property type="entry name" value="Metallo-B-lactamas"/>
</dbReference>
<evidence type="ECO:0000256" key="4">
    <source>
        <dbReference type="ARBA" id="ARBA00022989"/>
    </source>
</evidence>
<dbReference type="InterPro" id="IPR036866">
    <property type="entry name" value="RibonucZ/Hydroxyglut_hydro"/>
</dbReference>
<comment type="subcellular location">
    <subcellularLocation>
        <location evidence="1">Cell membrane</location>
        <topology evidence="1">Multi-pass membrane protein</topology>
    </subcellularLocation>
</comment>
<dbReference type="Pfam" id="PF00753">
    <property type="entry name" value="Lactamase_B"/>
    <property type="match status" value="1"/>
</dbReference>
<feature type="transmembrane region" description="Helical" evidence="6">
    <location>
        <begin position="433"/>
        <end position="452"/>
    </location>
</feature>
<dbReference type="SMART" id="SM00849">
    <property type="entry name" value="Lactamase_B"/>
    <property type="match status" value="1"/>
</dbReference>
<accession>A0ABT7LLW2</accession>
<proteinExistence type="predicted"/>
<dbReference type="RefSeq" id="WP_285983930.1">
    <property type="nucleotide sequence ID" value="NZ_JASVDS010000005.1"/>
</dbReference>
<feature type="domain" description="Metallo-beta-lactamase" evidence="7">
    <location>
        <begin position="546"/>
        <end position="742"/>
    </location>
</feature>
<dbReference type="PANTHER" id="PTHR30619:SF1">
    <property type="entry name" value="RECOMBINATION PROTEIN 2"/>
    <property type="match status" value="1"/>
</dbReference>
<feature type="transmembrane region" description="Helical" evidence="6">
    <location>
        <begin position="30"/>
        <end position="49"/>
    </location>
</feature>
<evidence type="ECO:0000313" key="9">
    <source>
        <dbReference type="Proteomes" id="UP001238603"/>
    </source>
</evidence>
<name>A0ABT7LLW2_9BURK</name>
<keyword evidence="5 6" id="KW-0472">Membrane</keyword>
<evidence type="ECO:0000256" key="2">
    <source>
        <dbReference type="ARBA" id="ARBA00022475"/>
    </source>
</evidence>
<dbReference type="CDD" id="cd07731">
    <property type="entry name" value="ComA-like_MBL-fold"/>
    <property type="match status" value="1"/>
</dbReference>
<keyword evidence="3 6" id="KW-0812">Transmembrane</keyword>
<protein>
    <submittedName>
        <fullName evidence="8">DNA internalization-related competence protein ComEC/Rec2</fullName>
    </submittedName>
</protein>
<evidence type="ECO:0000259" key="7">
    <source>
        <dbReference type="SMART" id="SM00849"/>
    </source>
</evidence>
<evidence type="ECO:0000256" key="3">
    <source>
        <dbReference type="ARBA" id="ARBA00022692"/>
    </source>
</evidence>
<feature type="transmembrane region" description="Helical" evidence="6">
    <location>
        <begin position="492"/>
        <end position="510"/>
    </location>
</feature>
<feature type="transmembrane region" description="Helical" evidence="6">
    <location>
        <begin position="370"/>
        <end position="388"/>
    </location>
</feature>
<dbReference type="InterPro" id="IPR025405">
    <property type="entry name" value="DUF4131"/>
</dbReference>
<feature type="transmembrane region" description="Helical" evidence="6">
    <location>
        <begin position="308"/>
        <end position="326"/>
    </location>
</feature>
<dbReference type="InterPro" id="IPR004797">
    <property type="entry name" value="Competence_ComEC/Rec2"/>
</dbReference>
<keyword evidence="9" id="KW-1185">Reference proteome</keyword>